<dbReference type="AlphaFoldDB" id="A0A2N9YIC8"/>
<keyword evidence="3" id="KW-1185">Reference proteome</keyword>
<feature type="chain" id="PRO_5024844975" evidence="1">
    <location>
        <begin position="27"/>
        <end position="388"/>
    </location>
</feature>
<sequence>MDNSMKPSINTFLGCLLCLYTPLTLAEGGFPVGPTTVYPSLGIDLGYNDNVIQSSTDEIGSSYMRLTPSVKWELERLSDKYIIGFDANVIRYFGSSADNAENYGITGSTDLDLPDKFHATLTAGHRKDFDPRGTTDFDEAGDPNKWDTTTLGGNLSYGSPGAKGRIEIKANYATVRYDESRVAALTDRDSLGFGGAFHYRVQPKTYVFVNLDITDNTYKTSSRFDSKEYRYGLGASWFATAKTTGTVNFGYSNRDMEDDTMSDYTGTYLQAILNWRPRTYSLFDVVASRMTGENKGFGDYTLTNALGLAWTYAWNTRLSSTAGYDYADISFGGTDRNDDKNSVYLNLNYQMRRWLSLRSGINIVNFTSNYPDEDYDQRVVSLTLFSSF</sequence>
<evidence type="ECO:0000256" key="1">
    <source>
        <dbReference type="SAM" id="SignalP"/>
    </source>
</evidence>
<proteinExistence type="predicted"/>
<name>A0A2N9YIC8_9GAMM</name>
<dbReference type="SUPFAM" id="SSF56935">
    <property type="entry name" value="Porins"/>
    <property type="match status" value="1"/>
</dbReference>
<dbReference type="Pfam" id="PF10082">
    <property type="entry name" value="BBP2_2"/>
    <property type="match status" value="1"/>
</dbReference>
<dbReference type="InterPro" id="IPR018759">
    <property type="entry name" value="BBP2_2"/>
</dbReference>
<reference evidence="3" key="1">
    <citation type="submission" date="2016-12" db="EMBL/GenBank/DDBJ databases">
        <title>Complete Genome Sequence of Beggiatoa leptomitiformis D-401.</title>
        <authorList>
            <person name="Fomenkov A."/>
            <person name="Vincze T."/>
            <person name="Grabovich M."/>
            <person name="Anton B.P."/>
            <person name="Dubinina G."/>
            <person name="Orlova M."/>
            <person name="Belousova E."/>
            <person name="Roberts R.J."/>
        </authorList>
    </citation>
    <scope>NUCLEOTIDE SEQUENCE [LARGE SCALE GENOMIC DNA]</scope>
    <source>
        <strain evidence="3">D-401</strain>
    </source>
</reference>
<dbReference type="STRING" id="288004.AL038_07190"/>
<evidence type="ECO:0000313" key="3">
    <source>
        <dbReference type="Proteomes" id="UP000234271"/>
    </source>
</evidence>
<protein>
    <submittedName>
        <fullName evidence="2">Outer membrane beta-barrel protein</fullName>
    </submittedName>
</protein>
<dbReference type="Proteomes" id="UP000234271">
    <property type="component" value="Chromosome"/>
</dbReference>
<gene>
    <name evidence="2" type="ORF">BLE401_17125</name>
</gene>
<dbReference type="EMBL" id="CP018889">
    <property type="protein sequence ID" value="AUI70250.2"/>
    <property type="molecule type" value="Genomic_DNA"/>
</dbReference>
<accession>A0A2N9YIC8</accession>
<keyword evidence="1" id="KW-0732">Signal</keyword>
<feature type="signal peptide" evidence="1">
    <location>
        <begin position="1"/>
        <end position="26"/>
    </location>
</feature>
<organism evidence="2 3">
    <name type="scientific">Beggiatoa leptomitoformis</name>
    <dbReference type="NCBI Taxonomy" id="288004"/>
    <lineage>
        <taxon>Bacteria</taxon>
        <taxon>Pseudomonadati</taxon>
        <taxon>Pseudomonadota</taxon>
        <taxon>Gammaproteobacteria</taxon>
        <taxon>Thiotrichales</taxon>
        <taxon>Thiotrichaceae</taxon>
        <taxon>Beggiatoa</taxon>
    </lineage>
</organism>
<evidence type="ECO:0000313" key="2">
    <source>
        <dbReference type="EMBL" id="AUI70250.2"/>
    </source>
</evidence>